<sequence length="122" mass="14322">MREILDISSKIVQRLSMIVLQLPNIKKMDCNIGTAFRGDITETWIKNISILSGLCLEWPGYEKYFDQIEKYKKQIIQKIREIYTSNETSLYNVLNHGDSNHRNCMYRIVDGKTRDIMLVNFG</sequence>
<dbReference type="Pfam" id="PF02958">
    <property type="entry name" value="EcKL"/>
    <property type="match status" value="1"/>
</dbReference>
<proteinExistence type="predicted"/>
<dbReference type="InterPro" id="IPR004119">
    <property type="entry name" value="EcKL"/>
</dbReference>
<evidence type="ECO:0000313" key="1">
    <source>
        <dbReference type="EMBL" id="CAG6465863.1"/>
    </source>
</evidence>
<organism evidence="1">
    <name type="scientific">Culex pipiens</name>
    <name type="common">House mosquito</name>
    <dbReference type="NCBI Taxonomy" id="7175"/>
    <lineage>
        <taxon>Eukaryota</taxon>
        <taxon>Metazoa</taxon>
        <taxon>Ecdysozoa</taxon>
        <taxon>Arthropoda</taxon>
        <taxon>Hexapoda</taxon>
        <taxon>Insecta</taxon>
        <taxon>Pterygota</taxon>
        <taxon>Neoptera</taxon>
        <taxon>Endopterygota</taxon>
        <taxon>Diptera</taxon>
        <taxon>Nematocera</taxon>
        <taxon>Culicoidea</taxon>
        <taxon>Culicidae</taxon>
        <taxon>Culicinae</taxon>
        <taxon>Culicini</taxon>
        <taxon>Culex</taxon>
        <taxon>Culex</taxon>
    </lineage>
</organism>
<accession>A0A8D8AYP4</accession>
<reference evidence="1" key="1">
    <citation type="submission" date="2021-05" db="EMBL/GenBank/DDBJ databases">
        <authorList>
            <person name="Alioto T."/>
            <person name="Alioto T."/>
            <person name="Gomez Garrido J."/>
        </authorList>
    </citation>
    <scope>NUCLEOTIDE SEQUENCE</scope>
</reference>
<protein>
    <submittedName>
        <fullName evidence="1">(northern house mosquito) hypothetical protein</fullName>
    </submittedName>
</protein>
<dbReference type="EMBL" id="HBUE01054421">
    <property type="protein sequence ID" value="CAG6465863.1"/>
    <property type="molecule type" value="Transcribed_RNA"/>
</dbReference>
<name>A0A8D8AYP4_CULPI</name>
<dbReference type="AlphaFoldDB" id="A0A8D8AYP4"/>